<dbReference type="Pfam" id="PF13377">
    <property type="entry name" value="Peripla_BP_3"/>
    <property type="match status" value="1"/>
</dbReference>
<accession>A0A9D1JZN0</accession>
<evidence type="ECO:0000259" key="4">
    <source>
        <dbReference type="PROSITE" id="PS50932"/>
    </source>
</evidence>
<dbReference type="EMBL" id="DVJP01000042">
    <property type="protein sequence ID" value="HIS76431.1"/>
    <property type="molecule type" value="Genomic_DNA"/>
</dbReference>
<proteinExistence type="predicted"/>
<dbReference type="InterPro" id="IPR010982">
    <property type="entry name" value="Lambda_DNA-bd_dom_sf"/>
</dbReference>
<organism evidence="6 7">
    <name type="scientific">Candidatus Merdivicinus excrementipullorum</name>
    <dbReference type="NCBI Taxonomy" id="2840867"/>
    <lineage>
        <taxon>Bacteria</taxon>
        <taxon>Bacillati</taxon>
        <taxon>Bacillota</taxon>
        <taxon>Clostridia</taxon>
        <taxon>Eubacteriales</taxon>
        <taxon>Oscillospiraceae</taxon>
        <taxon>Oscillospiraceae incertae sedis</taxon>
        <taxon>Candidatus Merdivicinus</taxon>
    </lineage>
</organism>
<dbReference type="Proteomes" id="UP000824002">
    <property type="component" value="Unassembled WGS sequence"/>
</dbReference>
<dbReference type="Pfam" id="PF00356">
    <property type="entry name" value="LacI"/>
    <property type="match status" value="1"/>
</dbReference>
<keyword evidence="1" id="KW-0805">Transcription regulation</keyword>
<keyword evidence="3" id="KW-0804">Transcription</keyword>
<evidence type="ECO:0000256" key="1">
    <source>
        <dbReference type="ARBA" id="ARBA00023015"/>
    </source>
</evidence>
<feature type="domain" description="HTH lacI-type" evidence="4">
    <location>
        <begin position="7"/>
        <end position="60"/>
    </location>
</feature>
<dbReference type="SUPFAM" id="SSF47413">
    <property type="entry name" value="lambda repressor-like DNA-binding domains"/>
    <property type="match status" value="1"/>
</dbReference>
<dbReference type="GO" id="GO:0000976">
    <property type="term" value="F:transcription cis-regulatory region binding"/>
    <property type="evidence" value="ECO:0007669"/>
    <property type="project" value="TreeGrafter"/>
</dbReference>
<evidence type="ECO:0000256" key="3">
    <source>
        <dbReference type="ARBA" id="ARBA00023163"/>
    </source>
</evidence>
<comment type="caution">
    <text evidence="6">The sequence shown here is derived from an EMBL/GenBank/DDBJ whole genome shotgun (WGS) entry which is preliminary data.</text>
</comment>
<gene>
    <name evidence="6" type="ORF">IAB51_06410</name>
</gene>
<dbReference type="PANTHER" id="PTHR30146">
    <property type="entry name" value="LACI-RELATED TRANSCRIPTIONAL REPRESSOR"/>
    <property type="match status" value="1"/>
</dbReference>
<dbReference type="InterPro" id="IPR001387">
    <property type="entry name" value="Cro/C1-type_HTH"/>
</dbReference>
<dbReference type="InterPro" id="IPR046335">
    <property type="entry name" value="LacI/GalR-like_sensor"/>
</dbReference>
<dbReference type="PROSITE" id="PS50932">
    <property type="entry name" value="HTH_LACI_2"/>
    <property type="match status" value="1"/>
</dbReference>
<dbReference type="PROSITE" id="PS50943">
    <property type="entry name" value="HTH_CROC1"/>
    <property type="match status" value="1"/>
</dbReference>
<dbReference type="Gene3D" id="3.40.50.2300">
    <property type="match status" value="2"/>
</dbReference>
<evidence type="ECO:0000256" key="2">
    <source>
        <dbReference type="ARBA" id="ARBA00023125"/>
    </source>
</evidence>
<dbReference type="CDD" id="cd01392">
    <property type="entry name" value="HTH_LacI"/>
    <property type="match status" value="1"/>
</dbReference>
<dbReference type="GO" id="GO:0003700">
    <property type="term" value="F:DNA-binding transcription factor activity"/>
    <property type="evidence" value="ECO:0007669"/>
    <property type="project" value="TreeGrafter"/>
</dbReference>
<dbReference type="Gene3D" id="1.10.260.40">
    <property type="entry name" value="lambda repressor-like DNA-binding domains"/>
    <property type="match status" value="1"/>
</dbReference>
<dbReference type="SUPFAM" id="SSF53822">
    <property type="entry name" value="Periplasmic binding protein-like I"/>
    <property type="match status" value="1"/>
</dbReference>
<protein>
    <submittedName>
        <fullName evidence="6">LacI family DNA-binding transcriptional regulator</fullName>
    </submittedName>
</protein>
<feature type="domain" description="HTH cro/C1-type" evidence="5">
    <location>
        <begin position="3"/>
        <end position="51"/>
    </location>
</feature>
<sequence length="350" mass="39582">MEQKPKISLQQIADELNVSRITVSKVINNKEGVSEDTRRRVARKLVEYDYKKINRDILRLAHQTDNSNPIVRNNIAVIATEPDFSDFWLKIINGIANEVSSKGYNFVYHFITRTEETNFSMPKSILDHSVCGIIVINVYNNAAISALSNSGIPVVFLDITPDKFQEGLAADVVLLEGERVIRSITESIIRRGRKALGFIGDITYAQTMYDRYRGFESACRAHEIPIRPDFCLTDSKRGHFYFQDEVRQFVDSLTELPEGFVCANDVTAYTVISCLRERGLSVPEDLAVSGYDNIKASILTASELTTVAVETADLGKRLAQQLLRQLESPISFHEVVYIQPQVIYKRSTEF</sequence>
<dbReference type="PANTHER" id="PTHR30146:SF109">
    <property type="entry name" value="HTH-TYPE TRANSCRIPTIONAL REGULATOR GALS"/>
    <property type="match status" value="1"/>
</dbReference>
<evidence type="ECO:0000259" key="5">
    <source>
        <dbReference type="PROSITE" id="PS50943"/>
    </source>
</evidence>
<keyword evidence="2 6" id="KW-0238">DNA-binding</keyword>
<evidence type="ECO:0000313" key="7">
    <source>
        <dbReference type="Proteomes" id="UP000824002"/>
    </source>
</evidence>
<dbReference type="InterPro" id="IPR000843">
    <property type="entry name" value="HTH_LacI"/>
</dbReference>
<reference evidence="6" key="1">
    <citation type="submission" date="2020-10" db="EMBL/GenBank/DDBJ databases">
        <authorList>
            <person name="Gilroy R."/>
        </authorList>
    </citation>
    <scope>NUCLEOTIDE SEQUENCE</scope>
    <source>
        <strain evidence="6">CHK199-13235</strain>
    </source>
</reference>
<name>A0A9D1JZN0_9FIRM</name>
<reference evidence="6" key="2">
    <citation type="journal article" date="2021" name="PeerJ">
        <title>Extensive microbial diversity within the chicken gut microbiome revealed by metagenomics and culture.</title>
        <authorList>
            <person name="Gilroy R."/>
            <person name="Ravi A."/>
            <person name="Getino M."/>
            <person name="Pursley I."/>
            <person name="Horton D.L."/>
            <person name="Alikhan N.F."/>
            <person name="Baker D."/>
            <person name="Gharbi K."/>
            <person name="Hall N."/>
            <person name="Watson M."/>
            <person name="Adriaenssens E.M."/>
            <person name="Foster-Nyarko E."/>
            <person name="Jarju S."/>
            <person name="Secka A."/>
            <person name="Antonio M."/>
            <person name="Oren A."/>
            <person name="Chaudhuri R.R."/>
            <person name="La Ragione R."/>
            <person name="Hildebrand F."/>
            <person name="Pallen M.J."/>
        </authorList>
    </citation>
    <scope>NUCLEOTIDE SEQUENCE</scope>
    <source>
        <strain evidence="6">CHK199-13235</strain>
    </source>
</reference>
<dbReference type="AlphaFoldDB" id="A0A9D1JZN0"/>
<dbReference type="SMART" id="SM00354">
    <property type="entry name" value="HTH_LACI"/>
    <property type="match status" value="1"/>
</dbReference>
<evidence type="ECO:0000313" key="6">
    <source>
        <dbReference type="EMBL" id="HIS76431.1"/>
    </source>
</evidence>
<dbReference type="InterPro" id="IPR028082">
    <property type="entry name" value="Peripla_BP_I"/>
</dbReference>